<feature type="signal peptide" evidence="8">
    <location>
        <begin position="1"/>
        <end position="18"/>
    </location>
</feature>
<evidence type="ECO:0000256" key="5">
    <source>
        <dbReference type="ARBA" id="ARBA00022692"/>
    </source>
</evidence>
<evidence type="ECO:0000256" key="7">
    <source>
        <dbReference type="ARBA" id="ARBA00023237"/>
    </source>
</evidence>
<dbReference type="PANTHER" id="PTHR30026">
    <property type="entry name" value="OUTER MEMBRANE PROTEIN TOLC"/>
    <property type="match status" value="1"/>
</dbReference>
<feature type="chain" id="PRO_5046156246" evidence="8">
    <location>
        <begin position="19"/>
        <end position="486"/>
    </location>
</feature>
<dbReference type="RefSeq" id="WP_305102710.1">
    <property type="nucleotide sequence ID" value="NZ_JAUTWS010000004.1"/>
</dbReference>
<sequence>MITTRPALALATALSASAALCAGAPQAAAQTLAEALAQAYSNNPTLLAARAQLRAVDENVPQALAGWRPTVSISSTAGVLDGHARALGTFVDPNGVPTPENRFQPTHQLGVSSHIERQLYTNSITITQPVFRGGRTVATTRRAENQVLAQRARLLSTEQQVMSDGVNAYVAVIRDQELLRLNINNEQVLTEQLRATNERFRVGEITRTDVAQAESRLAAARASRAQAEGNLQISRATFQRVIGLMPQRLLAPQPLRPPVASSQEAADAASTNNPNVVAALFDEAQARDAIAVQISQLLPQLGLTGQAFRNDNSTGTHTRVTGAQVVAQLTVPLYQGGAEFSTVRQARQTAQQARGVVEDQRRQVTQAAIQAWEQLQSSRAQVDSQRAAIRASEIALDGVQREAIVGSRTTLEVLNQEQELLGNRTNLVQALATVVAQSYTLAGAVGRLTAQDLGLQVDLYDMRAYYNAVRNRWAGFGDYSDVAERR</sequence>
<organism evidence="9 10">
    <name type="scientific">Paracraurococcus lichenis</name>
    <dbReference type="NCBI Taxonomy" id="3064888"/>
    <lineage>
        <taxon>Bacteria</taxon>
        <taxon>Pseudomonadati</taxon>
        <taxon>Pseudomonadota</taxon>
        <taxon>Alphaproteobacteria</taxon>
        <taxon>Acetobacterales</taxon>
        <taxon>Roseomonadaceae</taxon>
        <taxon>Paracraurococcus</taxon>
    </lineage>
</organism>
<reference evidence="9 10" key="1">
    <citation type="submission" date="2023-08" db="EMBL/GenBank/DDBJ databases">
        <title>The draft genome sequence of Paracraurococcus sp. LOR1-02.</title>
        <authorList>
            <person name="Kingkaew E."/>
            <person name="Tanasupawat S."/>
        </authorList>
    </citation>
    <scope>NUCLEOTIDE SEQUENCE [LARGE SCALE GENOMIC DNA]</scope>
    <source>
        <strain evidence="9 10">LOR1-02</strain>
    </source>
</reference>
<dbReference type="Pfam" id="PF02321">
    <property type="entry name" value="OEP"/>
    <property type="match status" value="2"/>
</dbReference>
<evidence type="ECO:0000256" key="2">
    <source>
        <dbReference type="ARBA" id="ARBA00007613"/>
    </source>
</evidence>
<keyword evidence="5" id="KW-0812">Transmembrane</keyword>
<evidence type="ECO:0000256" key="3">
    <source>
        <dbReference type="ARBA" id="ARBA00022448"/>
    </source>
</evidence>
<keyword evidence="10" id="KW-1185">Reference proteome</keyword>
<evidence type="ECO:0000256" key="4">
    <source>
        <dbReference type="ARBA" id="ARBA00022452"/>
    </source>
</evidence>
<accession>A0ABT9DVC4</accession>
<keyword evidence="4" id="KW-1134">Transmembrane beta strand</keyword>
<keyword evidence="8" id="KW-0732">Signal</keyword>
<keyword evidence="3" id="KW-0813">Transport</keyword>
<comment type="caution">
    <text evidence="9">The sequence shown here is derived from an EMBL/GenBank/DDBJ whole genome shotgun (WGS) entry which is preliminary data.</text>
</comment>
<comment type="similarity">
    <text evidence="2">Belongs to the outer membrane factor (OMF) (TC 1.B.17) family.</text>
</comment>
<name>A0ABT9DVC4_9PROT</name>
<evidence type="ECO:0000313" key="9">
    <source>
        <dbReference type="EMBL" id="MDO9707844.1"/>
    </source>
</evidence>
<dbReference type="EMBL" id="JAUTWS010000004">
    <property type="protein sequence ID" value="MDO9707844.1"/>
    <property type="molecule type" value="Genomic_DNA"/>
</dbReference>
<dbReference type="NCBIfam" id="TIGR01844">
    <property type="entry name" value="type_I_sec_TolC"/>
    <property type="match status" value="1"/>
</dbReference>
<evidence type="ECO:0000313" key="10">
    <source>
        <dbReference type="Proteomes" id="UP001243009"/>
    </source>
</evidence>
<evidence type="ECO:0000256" key="6">
    <source>
        <dbReference type="ARBA" id="ARBA00023136"/>
    </source>
</evidence>
<dbReference type="Gene3D" id="1.20.1600.10">
    <property type="entry name" value="Outer membrane efflux proteins (OEP)"/>
    <property type="match status" value="1"/>
</dbReference>
<dbReference type="SUPFAM" id="SSF56954">
    <property type="entry name" value="Outer membrane efflux proteins (OEP)"/>
    <property type="match status" value="1"/>
</dbReference>
<dbReference type="PANTHER" id="PTHR30026:SF22">
    <property type="entry name" value="OUTER MEMBRANE EFFLUX PROTEIN"/>
    <property type="match status" value="1"/>
</dbReference>
<dbReference type="InterPro" id="IPR003423">
    <property type="entry name" value="OMP_efflux"/>
</dbReference>
<dbReference type="InterPro" id="IPR051906">
    <property type="entry name" value="TolC-like"/>
</dbReference>
<proteinExistence type="inferred from homology"/>
<keyword evidence="6" id="KW-0472">Membrane</keyword>
<evidence type="ECO:0000256" key="1">
    <source>
        <dbReference type="ARBA" id="ARBA00004442"/>
    </source>
</evidence>
<dbReference type="InterPro" id="IPR010130">
    <property type="entry name" value="T1SS_OMP_TolC"/>
</dbReference>
<keyword evidence="7" id="KW-0998">Cell outer membrane</keyword>
<gene>
    <name evidence="9" type="ORF">Q7A36_05765</name>
</gene>
<dbReference type="Proteomes" id="UP001243009">
    <property type="component" value="Unassembled WGS sequence"/>
</dbReference>
<protein>
    <submittedName>
        <fullName evidence="9">TolC family outer membrane protein</fullName>
    </submittedName>
</protein>
<evidence type="ECO:0000256" key="8">
    <source>
        <dbReference type="SAM" id="SignalP"/>
    </source>
</evidence>
<comment type="subcellular location">
    <subcellularLocation>
        <location evidence="1">Cell outer membrane</location>
    </subcellularLocation>
</comment>